<evidence type="ECO:0000256" key="1">
    <source>
        <dbReference type="ARBA" id="ARBA00022884"/>
    </source>
</evidence>
<dbReference type="GO" id="GO:0003723">
    <property type="term" value="F:RNA binding"/>
    <property type="evidence" value="ECO:0007669"/>
    <property type="project" value="UniProtKB-UniRule"/>
</dbReference>
<gene>
    <name evidence="5" type="ORF">MEQU1_001031</name>
</gene>
<dbReference type="InterPro" id="IPR012677">
    <property type="entry name" value="Nucleotide-bd_a/b_plait_sf"/>
</dbReference>
<name>A0AAF0ECX6_9BASI</name>
<evidence type="ECO:0000256" key="3">
    <source>
        <dbReference type="SAM" id="MobiDB-lite"/>
    </source>
</evidence>
<keyword evidence="6" id="KW-1185">Reference proteome</keyword>
<organism evidence="5 6">
    <name type="scientific">Malassezia equina</name>
    <dbReference type="NCBI Taxonomy" id="1381935"/>
    <lineage>
        <taxon>Eukaryota</taxon>
        <taxon>Fungi</taxon>
        <taxon>Dikarya</taxon>
        <taxon>Basidiomycota</taxon>
        <taxon>Ustilaginomycotina</taxon>
        <taxon>Malasseziomycetes</taxon>
        <taxon>Malasseziales</taxon>
        <taxon>Malasseziaceae</taxon>
        <taxon>Malassezia</taxon>
    </lineage>
</organism>
<evidence type="ECO:0000259" key="4">
    <source>
        <dbReference type="PROSITE" id="PS50102"/>
    </source>
</evidence>
<reference evidence="5" key="1">
    <citation type="submission" date="2023-03" db="EMBL/GenBank/DDBJ databases">
        <title>Mating type loci evolution in Malassezia.</title>
        <authorList>
            <person name="Coelho M.A."/>
        </authorList>
    </citation>
    <scope>NUCLEOTIDE SEQUENCE</scope>
    <source>
        <strain evidence="5">CBS 12830</strain>
    </source>
</reference>
<keyword evidence="1 2" id="KW-0694">RNA-binding</keyword>
<accession>A0AAF0ECX6</accession>
<sequence length="434" mass="48402">MDDVWKPIDAQGVQEDAWPTSKPEEEEVPSTNAVPPWLIHMVDNEDAPISENDMDVVEEASSSASPAPSELQVSIPRSPSSHDVQRALCAPRPAHPMLNIFSRGSITWSMPGRQMGNFETNHLFSLHVAGLASHISEEELTEHFQRPLFSWTLATGRRHSFLPAPFQVHSAKIVLHASQPSRAPYAFVRMHTQADRDRALVEMQHSVLVPRRQPATPLRLSLNPAKPPPLAHYLASLRSAQQEQRRGPPPRRRDMQPIRELKMWMPRHPPVLPYDPSRPVDRCCGRPDCRFLLQTRITVTELHFLEEGHARGKAQENPGLVAALVAAHKVSAFDMNNTTVFIGSLLSLAPDVALDSIFPTLGRVLSVNIPRGQDCGFVQYERKCDAAHAVAYLHKHMTPAHSLRTSWGRLVGEKVAARAAVRAGLKWVEGHQKA</sequence>
<dbReference type="Proteomes" id="UP001214415">
    <property type="component" value="Chromosome 2"/>
</dbReference>
<dbReference type="InterPro" id="IPR035979">
    <property type="entry name" value="RBD_domain_sf"/>
</dbReference>
<dbReference type="Pfam" id="PF00076">
    <property type="entry name" value="RRM_1"/>
    <property type="match status" value="1"/>
</dbReference>
<dbReference type="PROSITE" id="PS50102">
    <property type="entry name" value="RRM"/>
    <property type="match status" value="1"/>
</dbReference>
<dbReference type="Gene3D" id="3.30.70.330">
    <property type="match status" value="2"/>
</dbReference>
<feature type="region of interest" description="Disordered" evidence="3">
    <location>
        <begin position="56"/>
        <end position="79"/>
    </location>
</feature>
<feature type="domain" description="RRM" evidence="4">
    <location>
        <begin position="338"/>
        <end position="410"/>
    </location>
</feature>
<dbReference type="PANTHER" id="PTHR10352">
    <property type="entry name" value="EUKARYOTIC TRANSLATION INITIATION FACTOR 3 SUBUNIT G"/>
    <property type="match status" value="1"/>
</dbReference>
<feature type="region of interest" description="Disordered" evidence="3">
    <location>
        <begin position="1"/>
        <end position="36"/>
    </location>
</feature>
<protein>
    <recommendedName>
        <fullName evidence="4">RRM domain-containing protein</fullName>
    </recommendedName>
</protein>
<dbReference type="EMBL" id="CP119901">
    <property type="protein sequence ID" value="WFD22361.1"/>
    <property type="molecule type" value="Genomic_DNA"/>
</dbReference>
<feature type="compositionally biased region" description="Low complexity" evidence="3">
    <location>
        <begin position="59"/>
        <end position="70"/>
    </location>
</feature>
<proteinExistence type="predicted"/>
<evidence type="ECO:0000313" key="6">
    <source>
        <dbReference type="Proteomes" id="UP001214415"/>
    </source>
</evidence>
<dbReference type="AlphaFoldDB" id="A0AAF0ECX6"/>
<evidence type="ECO:0000256" key="2">
    <source>
        <dbReference type="PROSITE-ProRule" id="PRU00176"/>
    </source>
</evidence>
<dbReference type="InterPro" id="IPR000504">
    <property type="entry name" value="RRM_dom"/>
</dbReference>
<dbReference type="SMART" id="SM00360">
    <property type="entry name" value="RRM"/>
    <property type="match status" value="2"/>
</dbReference>
<evidence type="ECO:0000313" key="5">
    <source>
        <dbReference type="EMBL" id="WFD22361.1"/>
    </source>
</evidence>
<dbReference type="SUPFAM" id="SSF54928">
    <property type="entry name" value="RNA-binding domain, RBD"/>
    <property type="match status" value="1"/>
</dbReference>